<feature type="domain" description="Histidine kinase/HSP90-like ATPase" evidence="3">
    <location>
        <begin position="24"/>
        <end position="145"/>
    </location>
</feature>
<dbReference type="InterPro" id="IPR036890">
    <property type="entry name" value="HATPase_C_sf"/>
</dbReference>
<accession>A0A917ZX38</accession>
<comment type="caution">
    <text evidence="4">The sequence shown here is derived from an EMBL/GenBank/DDBJ whole genome shotgun (WGS) entry which is preliminary data.</text>
</comment>
<evidence type="ECO:0000313" key="5">
    <source>
        <dbReference type="Proteomes" id="UP000641932"/>
    </source>
</evidence>
<dbReference type="SUPFAM" id="SSF55874">
    <property type="entry name" value="ATPase domain of HSP90 chaperone/DNA topoisomerase II/histidine kinase"/>
    <property type="match status" value="1"/>
</dbReference>
<sequence>MTGSTVCTHPGACGATASPSPWVFESSPRAAGKARRTIRRQLLCWGLTALTDDATLIASELVTNAVVHGSGSVSLTARLVTSSPRNIDLHIEVTDHGHGWESGHHASRLPVAPLSDGGRGLHIVRATAHLWGASRTPDGCTVWARLPAGSLRPVPRTRPEPRGLIHADLSPQV</sequence>
<evidence type="ECO:0000256" key="2">
    <source>
        <dbReference type="SAM" id="MobiDB-lite"/>
    </source>
</evidence>
<organism evidence="4 5">
    <name type="scientific">Wenjunlia tyrosinilytica</name>
    <dbReference type="NCBI Taxonomy" id="1544741"/>
    <lineage>
        <taxon>Bacteria</taxon>
        <taxon>Bacillati</taxon>
        <taxon>Actinomycetota</taxon>
        <taxon>Actinomycetes</taxon>
        <taxon>Kitasatosporales</taxon>
        <taxon>Streptomycetaceae</taxon>
        <taxon>Wenjunlia</taxon>
    </lineage>
</organism>
<dbReference type="PANTHER" id="PTHR35526">
    <property type="entry name" value="ANTI-SIGMA-F FACTOR RSBW-RELATED"/>
    <property type="match status" value="1"/>
</dbReference>
<dbReference type="EMBL" id="BMMS01000035">
    <property type="protein sequence ID" value="GGO97833.1"/>
    <property type="molecule type" value="Genomic_DNA"/>
</dbReference>
<dbReference type="Pfam" id="PF13581">
    <property type="entry name" value="HATPase_c_2"/>
    <property type="match status" value="1"/>
</dbReference>
<gene>
    <name evidence="4" type="ORF">GCM10012280_60550</name>
</gene>
<reference evidence="4" key="2">
    <citation type="submission" date="2020-09" db="EMBL/GenBank/DDBJ databases">
        <authorList>
            <person name="Sun Q."/>
            <person name="Zhou Y."/>
        </authorList>
    </citation>
    <scope>NUCLEOTIDE SEQUENCE</scope>
    <source>
        <strain evidence="4">CGMCC 4.7201</strain>
    </source>
</reference>
<name>A0A917ZX38_9ACTN</name>
<keyword evidence="1" id="KW-0418">Kinase</keyword>
<evidence type="ECO:0000259" key="3">
    <source>
        <dbReference type="Pfam" id="PF13581"/>
    </source>
</evidence>
<reference evidence="4" key="1">
    <citation type="journal article" date="2014" name="Int. J. Syst. Evol. Microbiol.">
        <title>Complete genome sequence of Corynebacterium casei LMG S-19264T (=DSM 44701T), isolated from a smear-ripened cheese.</title>
        <authorList>
            <consortium name="US DOE Joint Genome Institute (JGI-PGF)"/>
            <person name="Walter F."/>
            <person name="Albersmeier A."/>
            <person name="Kalinowski J."/>
            <person name="Ruckert C."/>
        </authorList>
    </citation>
    <scope>NUCLEOTIDE SEQUENCE</scope>
    <source>
        <strain evidence="4">CGMCC 4.7201</strain>
    </source>
</reference>
<dbReference type="AlphaFoldDB" id="A0A917ZX38"/>
<feature type="region of interest" description="Disordered" evidence="2">
    <location>
        <begin position="154"/>
        <end position="173"/>
    </location>
</feature>
<dbReference type="RefSeq" id="WP_189135026.1">
    <property type="nucleotide sequence ID" value="NZ_BMMS01000035.1"/>
</dbReference>
<dbReference type="InterPro" id="IPR050267">
    <property type="entry name" value="Anti-sigma-factor_SerPK"/>
</dbReference>
<keyword evidence="1" id="KW-0808">Transferase</keyword>
<proteinExistence type="predicted"/>
<evidence type="ECO:0000313" key="4">
    <source>
        <dbReference type="EMBL" id="GGO97833.1"/>
    </source>
</evidence>
<keyword evidence="1" id="KW-0723">Serine/threonine-protein kinase</keyword>
<dbReference type="GO" id="GO:0004674">
    <property type="term" value="F:protein serine/threonine kinase activity"/>
    <property type="evidence" value="ECO:0007669"/>
    <property type="project" value="UniProtKB-KW"/>
</dbReference>
<dbReference type="Gene3D" id="3.30.565.10">
    <property type="entry name" value="Histidine kinase-like ATPase, C-terminal domain"/>
    <property type="match status" value="1"/>
</dbReference>
<dbReference type="CDD" id="cd16936">
    <property type="entry name" value="HATPase_RsbW-like"/>
    <property type="match status" value="1"/>
</dbReference>
<dbReference type="PANTHER" id="PTHR35526:SF3">
    <property type="entry name" value="ANTI-SIGMA-F FACTOR RSBW"/>
    <property type="match status" value="1"/>
</dbReference>
<evidence type="ECO:0000256" key="1">
    <source>
        <dbReference type="ARBA" id="ARBA00022527"/>
    </source>
</evidence>
<keyword evidence="5" id="KW-1185">Reference proteome</keyword>
<dbReference type="InterPro" id="IPR003594">
    <property type="entry name" value="HATPase_dom"/>
</dbReference>
<protein>
    <recommendedName>
        <fullName evidence="3">Histidine kinase/HSP90-like ATPase domain-containing protein</fullName>
    </recommendedName>
</protein>
<dbReference type="Proteomes" id="UP000641932">
    <property type="component" value="Unassembled WGS sequence"/>
</dbReference>